<dbReference type="InterPro" id="IPR052587">
    <property type="entry name" value="TELO2-interacting_protein_1"/>
</dbReference>
<feature type="domain" description="TTI1 C-terminal TPR" evidence="3">
    <location>
        <begin position="1093"/>
        <end position="1325"/>
    </location>
</feature>
<dbReference type="GO" id="GO:0005737">
    <property type="term" value="C:cytoplasm"/>
    <property type="evidence" value="ECO:0007669"/>
    <property type="project" value="TreeGrafter"/>
</dbReference>
<dbReference type="Pfam" id="PF21547">
    <property type="entry name" value="TTI1"/>
    <property type="match status" value="1"/>
</dbReference>
<feature type="domain" description="TTI1 N-terminal TPR" evidence="2">
    <location>
        <begin position="220"/>
        <end position="470"/>
    </location>
</feature>
<dbReference type="PANTHER" id="PTHR18460">
    <property type="entry name" value="TEL2 INTERACTING PROTEIN 1 TTI1 FAMILY MEMBER"/>
    <property type="match status" value="1"/>
</dbReference>
<gene>
    <name evidence="4" type="primary">Tti1_0</name>
    <name evidence="4" type="ORF">g.52108</name>
</gene>
<dbReference type="Pfam" id="PF24173">
    <property type="entry name" value="TPR_TTI1_N"/>
    <property type="match status" value="1"/>
</dbReference>
<dbReference type="SUPFAM" id="SSF48371">
    <property type="entry name" value="ARM repeat"/>
    <property type="match status" value="1"/>
</dbReference>
<dbReference type="EMBL" id="GDJX01004425">
    <property type="protein sequence ID" value="JAT63511.1"/>
    <property type="molecule type" value="Transcribed_RNA"/>
</dbReference>
<sequence>MEEPASPPSSSSAGGELSGETQESVFAQLRPYCLDLLALTRSPRREAPFLSDMADFLRRAPASLLQPCLDYTLLPLLLLLGAAVESRSQQTLKSGMVVGSGSRLKGHIFSDNVAEGALRCLVELLSKCHLTSVDQMAMVLKKLALGASLSPSEAAEEFREGIIRCVRAVLQLVEPCSSESCTCKEVAMLPACMSTSILQSHVTSPSKYHSESEECLLAFLQSPNASAAVGHWLSLLFQAAETEAERGLRGSAKLRKEAFLTLRVLIVKIGSADALAFFLPGVVSRFTKALHATKSILSGAAGSAGSIDHAVRGLTEFLVIVLRDESNVYALDMSINNAIGLYLDKKKSSESVLEALRHLPVHGPGQDESSAESSIEPSVGLFSFQHDESTHYDRSKSLYVQRTKAWIEETSLRVDQLLSAIFPHLCVHPAEKVRQGIVHGIRGILFNCCTTLKRSKLMLLECLCVLVCDDSDIVSTDAQVAFESLFMFKEKYFRETELAEMFNRLVEMLPRVVLGSEESVAVSHAQKLLALMYYVGPDVVVDHLLHPPIKAAQFLEVLGSSLSQSSLYYGSVDKLILSKPLSIGYLQSVAELKASSPFELRDHGITSGTSLASKISFVQDTNVKGSQGAAYNNYELPHMPPWFVNVGSEKLYTALAGILRLLGLAIIAEHRSDVSLSLVIDTPLESFRKLISEIRKKGYSKENWQSWYSRSGFGQLVRQASTAACVLNEIIYGTSDRSADLYAQLFGRNKAKIRESQENQVMCVNNKLVYDVQQGKSVWKSSQDAKEQVIYSVGSILHEYLSPEVWDLPVDEKSLKLLQGIEAENLSLHFLRDDIMLHQVLVEGIGIFNLSLGKHFVQSGFMHSCLYLLLQNLICSSNQIRNASDAVLHVVSIASGYPTVGHLVVSNADYIIDSLCRQLRHLDLNPHVPDVLAAMLSYIGAAHEILPLLEEPMRSVSMELEVLSRSQHPSLTVPFLKAIGEIIRASRREASAVTNEAESFYMLVKPKVTGAEKAGKENFSVSCTVSHVGIFESGNPFQAARIQGSCPLLHEKIGNSSELRLEHWEELLLKLSEMKRHRRIIGSIAESCLKSATPLLVSVKESACLAALDIVEEGIVALAKVEDAYKHEKETKEAIEREIQLCSSQDLEDFADTSDEGVDENRLLPAMNKIWPYLVLCIKNRTSAAVIRRCMCVLSSAVQVCGGDFFIRRFRTDGFFIWKLLTTSPFRKNPLPSKGEKPILLPYRSTSVSLEDSMAEVSSLKIQEAVLNMIAEISTNKRSASAVEAVLKKVSSLVVGIACSSVTNLREASVKALSGLACIDPDLVWLLLADVSYSLKPKDATLPPTSDFTEISLLLPPPSSSKDYLYIQYGGEGSGFNVDPSAVEIVYRRMFEMDL</sequence>
<evidence type="ECO:0000259" key="3">
    <source>
        <dbReference type="Pfam" id="PF24181"/>
    </source>
</evidence>
<name>A0A1D1Z9E6_9ARAE</name>
<dbReference type="InterPro" id="IPR057567">
    <property type="entry name" value="TPR_TTI1_C"/>
</dbReference>
<dbReference type="InterPro" id="IPR016024">
    <property type="entry name" value="ARM-type_fold"/>
</dbReference>
<evidence type="ECO:0000313" key="4">
    <source>
        <dbReference type="EMBL" id="JAT63511.1"/>
    </source>
</evidence>
<dbReference type="Pfam" id="PF24181">
    <property type="entry name" value="TPR_TTI1_C"/>
    <property type="match status" value="1"/>
</dbReference>
<organism evidence="4">
    <name type="scientific">Anthurium amnicola</name>
    <dbReference type="NCBI Taxonomy" id="1678845"/>
    <lineage>
        <taxon>Eukaryota</taxon>
        <taxon>Viridiplantae</taxon>
        <taxon>Streptophyta</taxon>
        <taxon>Embryophyta</taxon>
        <taxon>Tracheophyta</taxon>
        <taxon>Spermatophyta</taxon>
        <taxon>Magnoliopsida</taxon>
        <taxon>Liliopsida</taxon>
        <taxon>Araceae</taxon>
        <taxon>Pothoideae</taxon>
        <taxon>Potheae</taxon>
        <taxon>Anthurium</taxon>
    </lineage>
</organism>
<reference evidence="4" key="1">
    <citation type="submission" date="2015-07" db="EMBL/GenBank/DDBJ databases">
        <title>Transcriptome Assembly of Anthurium amnicola.</title>
        <authorList>
            <person name="Suzuki J."/>
        </authorList>
    </citation>
    <scope>NUCLEOTIDE SEQUENCE</scope>
</reference>
<feature type="compositionally biased region" description="Low complexity" evidence="1">
    <location>
        <begin position="8"/>
        <end position="20"/>
    </location>
</feature>
<accession>A0A1D1Z9E6</accession>
<feature type="region of interest" description="Disordered" evidence="1">
    <location>
        <begin position="1"/>
        <end position="20"/>
    </location>
</feature>
<evidence type="ECO:0000256" key="1">
    <source>
        <dbReference type="SAM" id="MobiDB-lite"/>
    </source>
</evidence>
<proteinExistence type="predicted"/>
<dbReference type="PANTHER" id="PTHR18460:SF3">
    <property type="entry name" value="TELO2-INTERACTING PROTEIN 1 HOMOLOG"/>
    <property type="match status" value="1"/>
</dbReference>
<dbReference type="InterPro" id="IPR057566">
    <property type="entry name" value="TPR_TTI1_N"/>
</dbReference>
<protein>
    <submittedName>
        <fullName evidence="4">TELO2-interacting protein 1</fullName>
    </submittedName>
</protein>
<dbReference type="InterPro" id="IPR049362">
    <property type="entry name" value="TTI1_rpt"/>
</dbReference>
<evidence type="ECO:0000259" key="2">
    <source>
        <dbReference type="Pfam" id="PF24173"/>
    </source>
</evidence>